<name>A0A8J8VYR7_9EURO</name>
<feature type="compositionally biased region" description="Polar residues" evidence="3">
    <location>
        <begin position="375"/>
        <end position="384"/>
    </location>
</feature>
<dbReference type="PANTHER" id="PTHR46640">
    <property type="entry name" value="TRIACYLGLYCEROL LIPASE, PUTATIVE (AFU_ORTHOLOGUE AFUA_6G06510)-RELATED"/>
    <property type="match status" value="1"/>
</dbReference>
<feature type="region of interest" description="Disordered" evidence="3">
    <location>
        <begin position="371"/>
        <end position="395"/>
    </location>
</feature>
<dbReference type="Gene3D" id="3.40.50.1820">
    <property type="entry name" value="alpha/beta hydrolase"/>
    <property type="match status" value="1"/>
</dbReference>
<dbReference type="GO" id="GO:0016787">
    <property type="term" value="F:hydrolase activity"/>
    <property type="evidence" value="ECO:0007669"/>
    <property type="project" value="UniProtKB-KW"/>
</dbReference>
<feature type="chain" id="PRO_5035206996" description="Fungal lipase-type domain-containing protein" evidence="4">
    <location>
        <begin position="26"/>
        <end position="466"/>
    </location>
</feature>
<dbReference type="InterPro" id="IPR051299">
    <property type="entry name" value="AB_hydrolase_lip/est"/>
</dbReference>
<dbReference type="GO" id="GO:0072330">
    <property type="term" value="P:monocarboxylic acid biosynthetic process"/>
    <property type="evidence" value="ECO:0007669"/>
    <property type="project" value="UniProtKB-ARBA"/>
</dbReference>
<organism evidence="6 7">
    <name type="scientific">Penicillium ucsense</name>
    <dbReference type="NCBI Taxonomy" id="2839758"/>
    <lineage>
        <taxon>Eukaryota</taxon>
        <taxon>Fungi</taxon>
        <taxon>Dikarya</taxon>
        <taxon>Ascomycota</taxon>
        <taxon>Pezizomycotina</taxon>
        <taxon>Eurotiomycetes</taxon>
        <taxon>Eurotiomycetidae</taxon>
        <taxon>Eurotiales</taxon>
        <taxon>Aspergillaceae</taxon>
        <taxon>Penicillium</taxon>
    </lineage>
</organism>
<keyword evidence="2" id="KW-0378">Hydrolase</keyword>
<dbReference type="SUPFAM" id="SSF53474">
    <property type="entry name" value="alpha/beta-Hydrolases"/>
    <property type="match status" value="1"/>
</dbReference>
<dbReference type="Proteomes" id="UP000631181">
    <property type="component" value="Unassembled WGS sequence"/>
</dbReference>
<protein>
    <recommendedName>
        <fullName evidence="5">Fungal lipase-type domain-containing protein</fullName>
    </recommendedName>
</protein>
<dbReference type="CDD" id="cd00519">
    <property type="entry name" value="Lipase_3"/>
    <property type="match status" value="1"/>
</dbReference>
<dbReference type="EMBL" id="WIWV01000143">
    <property type="protein sequence ID" value="KAF7712904.1"/>
    <property type="molecule type" value="Genomic_DNA"/>
</dbReference>
<evidence type="ECO:0000313" key="6">
    <source>
        <dbReference type="EMBL" id="KAF7712904.1"/>
    </source>
</evidence>
<evidence type="ECO:0000259" key="5">
    <source>
        <dbReference type="Pfam" id="PF01764"/>
    </source>
</evidence>
<dbReference type="AlphaFoldDB" id="A0A8J8VYR7"/>
<feature type="compositionally biased region" description="Basic and acidic residues" evidence="3">
    <location>
        <begin position="151"/>
        <end position="166"/>
    </location>
</feature>
<keyword evidence="1 4" id="KW-0732">Signal</keyword>
<proteinExistence type="predicted"/>
<gene>
    <name evidence="6" type="ORF">PECM_001951</name>
</gene>
<dbReference type="Pfam" id="PF01764">
    <property type="entry name" value="Lipase_3"/>
    <property type="match status" value="1"/>
</dbReference>
<evidence type="ECO:0000256" key="3">
    <source>
        <dbReference type="SAM" id="MobiDB-lite"/>
    </source>
</evidence>
<dbReference type="InterPro" id="IPR002921">
    <property type="entry name" value="Fungal_lipase-type"/>
</dbReference>
<dbReference type="PANTHER" id="PTHR46640:SF1">
    <property type="entry name" value="FUNGAL LIPASE-LIKE DOMAIN-CONTAINING PROTEIN-RELATED"/>
    <property type="match status" value="1"/>
</dbReference>
<dbReference type="OrthoDB" id="438440at2759"/>
<evidence type="ECO:0000313" key="7">
    <source>
        <dbReference type="Proteomes" id="UP000631181"/>
    </source>
</evidence>
<keyword evidence="7" id="KW-1185">Reference proteome</keyword>
<evidence type="ECO:0000256" key="1">
    <source>
        <dbReference type="ARBA" id="ARBA00022729"/>
    </source>
</evidence>
<accession>A0A8J8VYR7</accession>
<feature type="signal peptide" evidence="4">
    <location>
        <begin position="1"/>
        <end position="25"/>
    </location>
</feature>
<evidence type="ECO:0000256" key="2">
    <source>
        <dbReference type="ARBA" id="ARBA00022801"/>
    </source>
</evidence>
<sequence>MVHLKSPRLALGWIATLMLWPASFGAAVAAAAVGSEHDTTPVSSELFNSLEESSRLVDISYCVGTTGVKKPFQCLSHCAEFPNLDLIETWNTGILLSDSCGYVALSHSPGPKRIVVAFRGTYSITNTIIDLSAYPQSYIPYNGHEDDDNHDDNLNNDHKDHTDGHDSTPPTIPKSLRCDNCTVHAGFMKSWLHTRPIILPIVFDALQTHPDYEIVLVGHSLGGAVATLAGLEMRLKGWDPLVTTFGAPMVGNTQFARFLDATFQIGNYSDNGNDINVGDVNVEKSRIRRVTHVDDPVPLLPLQEWGYAPHAAEIYIAKSGLPPSVEDVRICKGDEDRRCIAGAGAGAGAKSPVDSLKTDLHDIDISLSSDFNADDCSSSPTTHETPNEDHQAGEPPKQAILGKQMFRKVSHCRTPSQDTSAPLYPRSWNWDVIPARYRLWELFFAHRDYFWRIGLCVPSGDLFRFD</sequence>
<evidence type="ECO:0000256" key="4">
    <source>
        <dbReference type="SAM" id="SignalP"/>
    </source>
</evidence>
<feature type="domain" description="Fungal lipase-type" evidence="5">
    <location>
        <begin position="115"/>
        <end position="303"/>
    </location>
</feature>
<dbReference type="GO" id="GO:0017000">
    <property type="term" value="P:antibiotic biosynthetic process"/>
    <property type="evidence" value="ECO:0007669"/>
    <property type="project" value="UniProtKB-ARBA"/>
</dbReference>
<dbReference type="InterPro" id="IPR029058">
    <property type="entry name" value="AB_hydrolase_fold"/>
</dbReference>
<reference evidence="6" key="1">
    <citation type="journal article" date="2020" name="Front. Microbiol.">
        <title>Gene regulatory networks of Penicillium echinulatum 2HH and Penicillium oxalicum 114-2 inferred by a computational biology approach.</title>
        <authorList>
            <person name="Lenz A.R."/>
            <person name="Galan-Vasquez E."/>
            <person name="Balbinot E."/>
            <person name="De Abreu F.P."/>
            <person name="De Oliveira N.S."/>
            <person name="Da Rosa L.O."/>
            <person name="De Avila E Silva S."/>
            <person name="Camassola M."/>
            <person name="Dillon A.J.P."/>
            <person name="Perez-Rueda E."/>
        </authorList>
    </citation>
    <scope>NUCLEOTIDE SEQUENCE</scope>
    <source>
        <strain evidence="6">S1M29</strain>
    </source>
</reference>
<comment type="caution">
    <text evidence="6">The sequence shown here is derived from an EMBL/GenBank/DDBJ whole genome shotgun (WGS) entry which is preliminary data.</text>
</comment>
<feature type="region of interest" description="Disordered" evidence="3">
    <location>
        <begin position="142"/>
        <end position="172"/>
    </location>
</feature>
<dbReference type="GO" id="GO:0006629">
    <property type="term" value="P:lipid metabolic process"/>
    <property type="evidence" value="ECO:0007669"/>
    <property type="project" value="InterPro"/>
</dbReference>